<accession>A0AAQ3QSW2</accession>
<organism evidence="1 2">
    <name type="scientific">Canna indica</name>
    <name type="common">Indian-shot</name>
    <dbReference type="NCBI Taxonomy" id="4628"/>
    <lineage>
        <taxon>Eukaryota</taxon>
        <taxon>Viridiplantae</taxon>
        <taxon>Streptophyta</taxon>
        <taxon>Embryophyta</taxon>
        <taxon>Tracheophyta</taxon>
        <taxon>Spermatophyta</taxon>
        <taxon>Magnoliopsida</taxon>
        <taxon>Liliopsida</taxon>
        <taxon>Zingiberales</taxon>
        <taxon>Cannaceae</taxon>
        <taxon>Canna</taxon>
    </lineage>
</organism>
<proteinExistence type="predicted"/>
<sequence>MQCLVMKNLWRMKLKSKGDLRDKAGVLPASWAGLFRQARNEEHWSKSSILNEKILKIQKNAKGRVIIEENDLKKVREDYKLFMCRGKGEQFSKEIRKKKLPCKILSWSITQRLRKGLERGTIYEMVMDKMKAQVVEPKTVKNLMMEKRNYGSRGMYGKKRSQRRYPIMKTR</sequence>
<evidence type="ECO:0000313" key="2">
    <source>
        <dbReference type="Proteomes" id="UP001327560"/>
    </source>
</evidence>
<gene>
    <name evidence="1" type="ORF">Cni_G29055</name>
</gene>
<reference evidence="1 2" key="1">
    <citation type="submission" date="2023-10" db="EMBL/GenBank/DDBJ databases">
        <title>Chromosome-scale genome assembly provides insights into flower coloration mechanisms of Canna indica.</title>
        <authorList>
            <person name="Li C."/>
        </authorList>
    </citation>
    <scope>NUCLEOTIDE SEQUENCE [LARGE SCALE GENOMIC DNA]</scope>
    <source>
        <tissue evidence="1">Flower</tissue>
    </source>
</reference>
<evidence type="ECO:0000313" key="1">
    <source>
        <dbReference type="EMBL" id="WOL20251.1"/>
    </source>
</evidence>
<dbReference type="AlphaFoldDB" id="A0AAQ3QSW2"/>
<protein>
    <submittedName>
        <fullName evidence="1">Uncharacterized protein</fullName>
    </submittedName>
</protein>
<name>A0AAQ3QSW2_9LILI</name>
<dbReference type="EMBL" id="CP136898">
    <property type="protein sequence ID" value="WOL20251.1"/>
    <property type="molecule type" value="Genomic_DNA"/>
</dbReference>
<keyword evidence="2" id="KW-1185">Reference proteome</keyword>
<dbReference type="Proteomes" id="UP001327560">
    <property type="component" value="Chromosome 9"/>
</dbReference>